<dbReference type="GO" id="GO:0005737">
    <property type="term" value="C:cytoplasm"/>
    <property type="evidence" value="ECO:0007669"/>
    <property type="project" value="TreeGrafter"/>
</dbReference>
<sequence>MNYDLLIKNGLVILDNGEIETDVAIKDGKIAAIGSNLGDAAEVIDAKGLVVSPGMVDAHVHITDPGGSYRDDWEGYLTGTKACAKGGVTSFMEMPLNQVPATVDAKTLQIKVDAGQNKLTADVASFGGLVPFNIEGGIQELDEGGVAAYKCFMATCGDRSIEGDFMNADDYTLYEGMRQIAKTGKVLAIHAENATITDKLGEIAYKNGETTLKAYVASRPVFTEVEPIRRAILFAKETGCRIHICHVACPEGVEEVTRARNEGVDVTCETCTHYLYFDTSELDEIGPIVKCSPPIRDKENQNGMWEKLLAGEIAFVTSDHSPCTPDLKDKENAFEAWGGIAGVQNNVDVLFDEGVQKRGMSLRLFADIIAANPAERFNLSSKGHIAIGKDADIVLIKPNAPYTLQTEDLEYKNKISPYVGREIGAQVARTILRGETVYSLEDGVSDTRPGEFVFVNGETAYSSETRSEEAVSVK</sequence>
<evidence type="ECO:0000313" key="8">
    <source>
        <dbReference type="EMBL" id="MPL97601.1"/>
    </source>
</evidence>
<comment type="subunit">
    <text evidence="2">Homotetramer.</text>
</comment>
<dbReference type="GO" id="GO:0006145">
    <property type="term" value="P:purine nucleobase catabolic process"/>
    <property type="evidence" value="ECO:0007669"/>
    <property type="project" value="TreeGrafter"/>
</dbReference>
<feature type="domain" description="Amidohydrolase-related" evidence="7">
    <location>
        <begin position="50"/>
        <end position="437"/>
    </location>
</feature>
<dbReference type="GO" id="GO:0000256">
    <property type="term" value="P:allantoin catabolic process"/>
    <property type="evidence" value="ECO:0007669"/>
    <property type="project" value="InterPro"/>
</dbReference>
<name>A0A644W1N7_9ZZZZ</name>
<dbReference type="InterPro" id="IPR006680">
    <property type="entry name" value="Amidohydro-rel"/>
</dbReference>
<dbReference type="SUPFAM" id="SSF51338">
    <property type="entry name" value="Composite domain of metallo-dependent hydrolases"/>
    <property type="match status" value="1"/>
</dbReference>
<dbReference type="EC" id="3.5.2.5" evidence="8"/>
<dbReference type="EMBL" id="VSSQ01000564">
    <property type="protein sequence ID" value="MPL97601.1"/>
    <property type="molecule type" value="Genomic_DNA"/>
</dbReference>
<dbReference type="SUPFAM" id="SSF51556">
    <property type="entry name" value="Metallo-dependent hydrolases"/>
    <property type="match status" value="1"/>
</dbReference>
<dbReference type="NCBIfam" id="TIGR03178">
    <property type="entry name" value="allantoinase"/>
    <property type="match status" value="1"/>
</dbReference>
<evidence type="ECO:0000256" key="4">
    <source>
        <dbReference type="ARBA" id="ARBA00022723"/>
    </source>
</evidence>
<keyword evidence="5 8" id="KW-0378">Hydrolase</keyword>
<dbReference type="HAMAP" id="MF_01645">
    <property type="entry name" value="Hydantoinase"/>
    <property type="match status" value="1"/>
</dbReference>
<dbReference type="FunFam" id="3.20.20.140:FF:000013">
    <property type="entry name" value="Allantoinase"/>
    <property type="match status" value="1"/>
</dbReference>
<accession>A0A644W1N7</accession>
<reference evidence="8" key="1">
    <citation type="submission" date="2019-08" db="EMBL/GenBank/DDBJ databases">
        <authorList>
            <person name="Kucharzyk K."/>
            <person name="Murdoch R.W."/>
            <person name="Higgins S."/>
            <person name="Loffler F."/>
        </authorList>
    </citation>
    <scope>NUCLEOTIDE SEQUENCE</scope>
</reference>
<evidence type="ECO:0000256" key="6">
    <source>
        <dbReference type="ARBA" id="ARBA00022833"/>
    </source>
</evidence>
<organism evidence="8">
    <name type="scientific">bioreactor metagenome</name>
    <dbReference type="NCBI Taxonomy" id="1076179"/>
    <lineage>
        <taxon>unclassified sequences</taxon>
        <taxon>metagenomes</taxon>
        <taxon>ecological metagenomes</taxon>
    </lineage>
</organism>
<evidence type="ECO:0000256" key="2">
    <source>
        <dbReference type="ARBA" id="ARBA00011881"/>
    </source>
</evidence>
<dbReference type="InterPro" id="IPR011059">
    <property type="entry name" value="Metal-dep_hydrolase_composite"/>
</dbReference>
<keyword evidence="3" id="KW-0659">Purine metabolism</keyword>
<dbReference type="NCBIfam" id="NF005960">
    <property type="entry name" value="PRK08044.1"/>
    <property type="match status" value="1"/>
</dbReference>
<evidence type="ECO:0000256" key="3">
    <source>
        <dbReference type="ARBA" id="ARBA00022631"/>
    </source>
</evidence>
<comment type="cofactor">
    <cofactor evidence="1">
        <name>Zn(2+)</name>
        <dbReference type="ChEBI" id="CHEBI:29105"/>
    </cofactor>
</comment>
<gene>
    <name evidence="8" type="primary">allB_7</name>
    <name evidence="8" type="ORF">SDC9_43793</name>
</gene>
<dbReference type="GO" id="GO:0050897">
    <property type="term" value="F:cobalt ion binding"/>
    <property type="evidence" value="ECO:0007669"/>
    <property type="project" value="InterPro"/>
</dbReference>
<dbReference type="InterPro" id="IPR047604">
    <property type="entry name" value="Allantoinase_bact"/>
</dbReference>
<evidence type="ECO:0000256" key="1">
    <source>
        <dbReference type="ARBA" id="ARBA00001947"/>
    </source>
</evidence>
<evidence type="ECO:0000256" key="5">
    <source>
        <dbReference type="ARBA" id="ARBA00022801"/>
    </source>
</evidence>
<dbReference type="Gene3D" id="3.20.20.140">
    <property type="entry name" value="Metal-dependent hydrolases"/>
    <property type="match status" value="1"/>
</dbReference>
<dbReference type="PANTHER" id="PTHR43668">
    <property type="entry name" value="ALLANTOINASE"/>
    <property type="match status" value="1"/>
</dbReference>
<keyword evidence="6" id="KW-0862">Zinc</keyword>
<comment type="caution">
    <text evidence="8">The sequence shown here is derived from an EMBL/GenBank/DDBJ whole genome shotgun (WGS) entry which is preliminary data.</text>
</comment>
<dbReference type="GO" id="GO:0004038">
    <property type="term" value="F:allantoinase activity"/>
    <property type="evidence" value="ECO:0007669"/>
    <property type="project" value="UniProtKB-EC"/>
</dbReference>
<dbReference type="Pfam" id="PF01979">
    <property type="entry name" value="Amidohydro_1"/>
    <property type="match status" value="1"/>
</dbReference>
<keyword evidence="4" id="KW-0479">Metal-binding</keyword>
<dbReference type="GO" id="GO:0008270">
    <property type="term" value="F:zinc ion binding"/>
    <property type="evidence" value="ECO:0007669"/>
    <property type="project" value="InterPro"/>
</dbReference>
<dbReference type="PANTHER" id="PTHR43668:SF4">
    <property type="entry name" value="ALLANTOINASE"/>
    <property type="match status" value="1"/>
</dbReference>
<evidence type="ECO:0000259" key="7">
    <source>
        <dbReference type="Pfam" id="PF01979"/>
    </source>
</evidence>
<protein>
    <submittedName>
        <fullName evidence="8">Allantoinase</fullName>
        <ecNumber evidence="8">3.5.2.5</ecNumber>
    </submittedName>
</protein>
<dbReference type="InterPro" id="IPR017593">
    <property type="entry name" value="Allantoinase"/>
</dbReference>
<dbReference type="CDD" id="cd01315">
    <property type="entry name" value="L-HYD_ALN"/>
    <property type="match status" value="1"/>
</dbReference>
<proteinExistence type="inferred from homology"/>
<dbReference type="AlphaFoldDB" id="A0A644W1N7"/>
<dbReference type="Gene3D" id="2.30.40.10">
    <property type="entry name" value="Urease, subunit C, domain 1"/>
    <property type="match status" value="1"/>
</dbReference>
<dbReference type="InterPro" id="IPR050138">
    <property type="entry name" value="DHOase/Allantoinase_Hydrolase"/>
</dbReference>
<dbReference type="InterPro" id="IPR032466">
    <property type="entry name" value="Metal_Hydrolase"/>
</dbReference>